<evidence type="ECO:0000313" key="13">
    <source>
        <dbReference type="Proteomes" id="UP000249464"/>
    </source>
</evidence>
<dbReference type="Pfam" id="PF03949">
    <property type="entry name" value="Malic_M"/>
    <property type="match status" value="2"/>
</dbReference>
<evidence type="ECO:0000256" key="4">
    <source>
        <dbReference type="ARBA" id="ARBA00023027"/>
    </source>
</evidence>
<dbReference type="SUPFAM" id="SSF51735">
    <property type="entry name" value="NAD(P)-binding Rossmann-fold domains"/>
    <property type="match status" value="1"/>
</dbReference>
<dbReference type="PANTHER" id="PTHR23406">
    <property type="entry name" value="MALIC ENZYME-RELATED"/>
    <property type="match status" value="1"/>
</dbReference>
<evidence type="ECO:0000256" key="6">
    <source>
        <dbReference type="PIRSR" id="PIRSR000106-2"/>
    </source>
</evidence>
<comment type="cofactor">
    <cofactor evidence="7">
        <name>Mg(2+)</name>
        <dbReference type="ChEBI" id="CHEBI:18420"/>
    </cofactor>
    <cofactor evidence="7">
        <name>Mn(2+)</name>
        <dbReference type="ChEBI" id="CHEBI:29035"/>
    </cofactor>
    <text evidence="7">Divalent metal cations. Prefers magnesium or manganese.</text>
</comment>
<dbReference type="GO" id="GO:0005739">
    <property type="term" value="C:mitochondrion"/>
    <property type="evidence" value="ECO:0007669"/>
    <property type="project" value="TreeGrafter"/>
</dbReference>
<feature type="binding site" evidence="7">
    <location>
        <position position="304"/>
    </location>
    <ligand>
        <name>a divalent metal cation</name>
        <dbReference type="ChEBI" id="CHEBI:60240"/>
    </ligand>
</feature>
<comment type="cofactor">
    <cofactor evidence="1">
        <name>Mn(2+)</name>
        <dbReference type="ChEBI" id="CHEBI:29035"/>
    </cofactor>
</comment>
<accession>A0A2X0M9A9</accession>
<dbReference type="PIRSF" id="PIRSF000106">
    <property type="entry name" value="ME"/>
    <property type="match status" value="1"/>
</dbReference>
<dbReference type="Gene3D" id="3.40.50.10380">
    <property type="entry name" value="Malic enzyme, N-terminal domain"/>
    <property type="match status" value="1"/>
</dbReference>
<dbReference type="SUPFAM" id="SSF53223">
    <property type="entry name" value="Aminoacid dehydrogenase-like, N-terminal domain"/>
    <property type="match status" value="1"/>
</dbReference>
<dbReference type="Gene3D" id="3.40.50.720">
    <property type="entry name" value="NAD(P)-binding Rossmann-like Domain"/>
    <property type="match status" value="2"/>
</dbReference>
<dbReference type="GO" id="GO:0046872">
    <property type="term" value="F:metal ion binding"/>
    <property type="evidence" value="ECO:0007669"/>
    <property type="project" value="UniProtKB-KW"/>
</dbReference>
<evidence type="ECO:0000256" key="8">
    <source>
        <dbReference type="RuleBase" id="RU003426"/>
    </source>
</evidence>
<dbReference type="PROSITE" id="PS00331">
    <property type="entry name" value="MALIC_ENZYMES"/>
    <property type="match status" value="1"/>
</dbReference>
<feature type="active site" description="Proton acceptor" evidence="5">
    <location>
        <position position="233"/>
    </location>
</feature>
<evidence type="ECO:0000256" key="2">
    <source>
        <dbReference type="ARBA" id="ARBA00008785"/>
    </source>
</evidence>
<evidence type="ECO:0000256" key="1">
    <source>
        <dbReference type="ARBA" id="ARBA00001936"/>
    </source>
</evidence>
<dbReference type="InterPro" id="IPR037062">
    <property type="entry name" value="Malic_N_dom_sf"/>
</dbReference>
<evidence type="ECO:0000313" key="12">
    <source>
        <dbReference type="EMBL" id="SGY68951.1"/>
    </source>
</evidence>
<dbReference type="GO" id="GO:0005829">
    <property type="term" value="C:cytosol"/>
    <property type="evidence" value="ECO:0007669"/>
    <property type="project" value="TreeGrafter"/>
</dbReference>
<sequence>MLPLRRSCRSFATTPLRSYPIAEPTTTTHSATATTRSEEHIEHPKNYKPLYTHLRGRALLNEPSLNKGAAFSKEEREVFGLNGLLPAQVHDLDMQCQRAYGQLKARTTPLSKYTFLTSLREQNQVLFYNFVLKHLDECLPGMKELPGIAALGRLNLKFLFGLIYTPTAIQKYSTIWRRSEGLFITEEHFDRMREIMITNRLPKNVDLIVVTDSEGILGIGDQGVGGVLITIGKGNIYTLGAGIKPARILSVVLDVGTNNQDLLNDPLYLGVKSPRLTGERYDRVVDKFCNVVRESYPDAFLHFEDFGTRNAGRILQKYRPKQSCFNDDMQGTAAVVLAALLSASKVNAIALKDQRICVFGFGTAGLGIADGIRNALMIEEGLSPEEANKRFWVLDRPGLLTTGVSKDHIRSGQELYLRDESEVEGWAKDAHSGISLLEVVKQAKPTVLIGCSGMSNAFTEEVRSMARFRGLEPDLIWPNSMAQIVREMSKNCDRPCIFPLSNPTHLAEANPSDLNEWSNGRALIATGSPFPLVKNVTDGKMYKTAESNNALVYPGLALGVILSKASALTDSMITAGVTALAELAPALNNPNESLLPPLKDLRSVSVKIATAVANQARAERLAKTHTDRDWTEEECRLKQWDPVYRPLELVDNA</sequence>
<dbReference type="Pfam" id="PF00390">
    <property type="entry name" value="malic"/>
    <property type="match status" value="1"/>
</dbReference>
<feature type="domain" description="Malic enzyme N-terminal" evidence="11">
    <location>
        <begin position="120"/>
        <end position="319"/>
    </location>
</feature>
<feature type="binding site" evidence="7">
    <location>
        <position position="305"/>
    </location>
    <ligand>
        <name>a divalent metal cation</name>
        <dbReference type="ChEBI" id="CHEBI:60240"/>
    </ligand>
</feature>
<feature type="binding site" evidence="7">
    <location>
        <position position="328"/>
    </location>
    <ligand>
        <name>a divalent metal cation</name>
        <dbReference type="ChEBI" id="CHEBI:60240"/>
    </ligand>
</feature>
<keyword evidence="8" id="KW-0560">Oxidoreductase</keyword>
<organism evidence="12 13">
    <name type="scientific">Microbotryum silenes-dioicae</name>
    <dbReference type="NCBI Taxonomy" id="796604"/>
    <lineage>
        <taxon>Eukaryota</taxon>
        <taxon>Fungi</taxon>
        <taxon>Dikarya</taxon>
        <taxon>Basidiomycota</taxon>
        <taxon>Pucciniomycotina</taxon>
        <taxon>Microbotryomycetes</taxon>
        <taxon>Microbotryales</taxon>
        <taxon>Microbotryaceae</taxon>
        <taxon>Microbotryum</taxon>
    </lineage>
</organism>
<evidence type="ECO:0000256" key="7">
    <source>
        <dbReference type="PIRSR" id="PIRSR000106-3"/>
    </source>
</evidence>
<feature type="binding site" evidence="6">
    <location>
        <position position="548"/>
    </location>
    <ligand>
        <name>(S)-malate</name>
        <dbReference type="ChEBI" id="CHEBI:15589"/>
    </ligand>
</feature>
<reference evidence="12 13" key="1">
    <citation type="submission" date="2016-11" db="EMBL/GenBank/DDBJ databases">
        <authorList>
            <person name="Jaros S."/>
            <person name="Januszkiewicz K."/>
            <person name="Wedrychowicz H."/>
        </authorList>
    </citation>
    <scope>NUCLEOTIDE SEQUENCE [LARGE SCALE GENOMIC DNA]</scope>
</reference>
<gene>
    <name evidence="12" type="primary">BQ5605_C004g02933</name>
    <name evidence="12" type="ORF">BQ5605_C004G02933</name>
</gene>
<dbReference type="AlphaFoldDB" id="A0A2X0M9A9"/>
<dbReference type="GO" id="GO:0051287">
    <property type="term" value="F:NAD binding"/>
    <property type="evidence" value="ECO:0007669"/>
    <property type="project" value="InterPro"/>
</dbReference>
<evidence type="ECO:0000259" key="10">
    <source>
        <dbReference type="SMART" id="SM00919"/>
    </source>
</evidence>
<dbReference type="InterPro" id="IPR036291">
    <property type="entry name" value="NAD(P)-bd_dom_sf"/>
</dbReference>
<feature type="compositionally biased region" description="Low complexity" evidence="9">
    <location>
        <begin position="25"/>
        <end position="35"/>
    </location>
</feature>
<dbReference type="Gene3D" id="1.20.1370.30">
    <property type="match status" value="1"/>
</dbReference>
<evidence type="ECO:0000256" key="9">
    <source>
        <dbReference type="SAM" id="MobiDB-lite"/>
    </source>
</evidence>
<dbReference type="Proteomes" id="UP000249464">
    <property type="component" value="Unassembled WGS sequence"/>
</dbReference>
<dbReference type="PANTHER" id="PTHR23406:SF34">
    <property type="entry name" value="NAD-DEPENDENT MALIC ENZYME, MITOCHONDRIAL"/>
    <property type="match status" value="1"/>
</dbReference>
<name>A0A2X0M9A9_9BASI</name>
<dbReference type="InterPro" id="IPR001891">
    <property type="entry name" value="Malic_OxRdtase"/>
</dbReference>
<dbReference type="GO" id="GO:0006108">
    <property type="term" value="P:malate metabolic process"/>
    <property type="evidence" value="ECO:0007669"/>
    <property type="project" value="TreeGrafter"/>
</dbReference>
<dbReference type="STRING" id="796604.A0A2X0M9A9"/>
<dbReference type="InterPro" id="IPR015884">
    <property type="entry name" value="Malic_enzyme_CS"/>
</dbReference>
<feature type="active site" description="Proton donor" evidence="5">
    <location>
        <position position="164"/>
    </location>
</feature>
<feature type="domain" description="Malic enzyme NAD-binding" evidence="10">
    <location>
        <begin position="329"/>
        <end position="617"/>
    </location>
</feature>
<dbReference type="PRINTS" id="PR00072">
    <property type="entry name" value="MALOXRDTASE"/>
</dbReference>
<evidence type="ECO:0000256" key="3">
    <source>
        <dbReference type="ARBA" id="ARBA00022723"/>
    </source>
</evidence>
<evidence type="ECO:0000256" key="5">
    <source>
        <dbReference type="PIRSR" id="PIRSR000106-1"/>
    </source>
</evidence>
<feature type="region of interest" description="Disordered" evidence="9">
    <location>
        <begin position="19"/>
        <end position="42"/>
    </location>
</feature>
<dbReference type="InterPro" id="IPR046346">
    <property type="entry name" value="Aminoacid_DH-like_N_sf"/>
</dbReference>
<feature type="binding site" evidence="6">
    <location>
        <position position="502"/>
    </location>
    <ligand>
        <name>(S)-malate</name>
        <dbReference type="ChEBI" id="CHEBI:15589"/>
    </ligand>
</feature>
<dbReference type="InterPro" id="IPR012301">
    <property type="entry name" value="Malic_N_dom"/>
</dbReference>
<protein>
    <recommendedName>
        <fullName evidence="8">Malic enzyme</fullName>
    </recommendedName>
</protein>
<keyword evidence="4" id="KW-0520">NAD</keyword>
<keyword evidence="3 7" id="KW-0479">Metal-binding</keyword>
<dbReference type="GO" id="GO:0004471">
    <property type="term" value="F:malate dehydrogenase (decarboxylating) (NAD+) activity"/>
    <property type="evidence" value="ECO:0007669"/>
    <property type="project" value="TreeGrafter"/>
</dbReference>
<proteinExistence type="inferred from homology"/>
<evidence type="ECO:0000259" key="11">
    <source>
        <dbReference type="SMART" id="SM01274"/>
    </source>
</evidence>
<dbReference type="InterPro" id="IPR012302">
    <property type="entry name" value="Malic_NAD-bd"/>
</dbReference>
<dbReference type="SMART" id="SM00919">
    <property type="entry name" value="Malic_M"/>
    <property type="match status" value="1"/>
</dbReference>
<keyword evidence="13" id="KW-1185">Reference proteome</keyword>
<comment type="similarity">
    <text evidence="2 8">Belongs to the malic enzymes family.</text>
</comment>
<dbReference type="EMBL" id="FQNC01000046">
    <property type="protein sequence ID" value="SGY68951.1"/>
    <property type="molecule type" value="Genomic_DNA"/>
</dbReference>
<dbReference type="NCBIfam" id="NF010052">
    <property type="entry name" value="PRK13529.1"/>
    <property type="match status" value="1"/>
</dbReference>
<dbReference type="SMART" id="SM01274">
    <property type="entry name" value="malic"/>
    <property type="match status" value="1"/>
</dbReference>